<evidence type="ECO:0000256" key="10">
    <source>
        <dbReference type="ARBA" id="ARBA00022827"/>
    </source>
</evidence>
<keyword evidence="8 15" id="KW-0547">Nucleotide-binding</keyword>
<dbReference type="EMBL" id="AP027151">
    <property type="protein sequence ID" value="BDV43125.1"/>
    <property type="molecule type" value="Genomic_DNA"/>
</dbReference>
<evidence type="ECO:0000313" key="17">
    <source>
        <dbReference type="EMBL" id="BDV43125.1"/>
    </source>
</evidence>
<comment type="pathway">
    <text evidence="2 15">Cofactor biosynthesis; FAD biosynthesis; FAD from FMN: step 1/1.</text>
</comment>
<evidence type="ECO:0000313" key="18">
    <source>
        <dbReference type="Proteomes" id="UP001317705"/>
    </source>
</evidence>
<dbReference type="InterPro" id="IPR002606">
    <property type="entry name" value="Riboflavin_kinase_bac"/>
</dbReference>
<dbReference type="SUPFAM" id="SSF52374">
    <property type="entry name" value="Nucleotidylyl transferase"/>
    <property type="match status" value="1"/>
</dbReference>
<keyword evidence="7 15" id="KW-0548">Nucleotidyltransferase</keyword>
<gene>
    <name evidence="17" type="primary">ribF</name>
    <name evidence="17" type="ORF">GURASL_20480</name>
</gene>
<keyword evidence="4 15" id="KW-0285">Flavoprotein</keyword>
<evidence type="ECO:0000259" key="16">
    <source>
        <dbReference type="SMART" id="SM00904"/>
    </source>
</evidence>
<evidence type="ECO:0000256" key="2">
    <source>
        <dbReference type="ARBA" id="ARBA00004726"/>
    </source>
</evidence>
<name>A0ABM8EM65_9BACT</name>
<keyword evidence="18" id="KW-1185">Reference proteome</keyword>
<dbReference type="InterPro" id="IPR015864">
    <property type="entry name" value="FAD_synthase"/>
</dbReference>
<organism evidence="17 18">
    <name type="scientific">Geotalea uraniireducens</name>
    <dbReference type="NCBI Taxonomy" id="351604"/>
    <lineage>
        <taxon>Bacteria</taxon>
        <taxon>Pseudomonadati</taxon>
        <taxon>Thermodesulfobacteriota</taxon>
        <taxon>Desulfuromonadia</taxon>
        <taxon>Geobacterales</taxon>
        <taxon>Geobacteraceae</taxon>
        <taxon>Geotalea</taxon>
    </lineage>
</organism>
<protein>
    <recommendedName>
        <fullName evidence="15">Riboflavin biosynthesis protein</fullName>
    </recommendedName>
    <domain>
        <recommendedName>
            <fullName evidence="15">Riboflavin kinase</fullName>
            <ecNumber evidence="15">2.7.1.26</ecNumber>
        </recommendedName>
        <alternativeName>
            <fullName evidence="15">Flavokinase</fullName>
        </alternativeName>
    </domain>
    <domain>
        <recommendedName>
            <fullName evidence="15">FMN adenylyltransferase</fullName>
            <ecNumber evidence="15">2.7.7.2</ecNumber>
        </recommendedName>
        <alternativeName>
            <fullName evidence="15">FAD pyrophosphorylase</fullName>
        </alternativeName>
        <alternativeName>
            <fullName evidence="15">FAD synthase</fullName>
        </alternativeName>
    </domain>
</protein>
<dbReference type="Pfam" id="PF01687">
    <property type="entry name" value="Flavokinase"/>
    <property type="match status" value="1"/>
</dbReference>
<evidence type="ECO:0000256" key="1">
    <source>
        <dbReference type="ARBA" id="ARBA00002121"/>
    </source>
</evidence>
<evidence type="ECO:0000256" key="4">
    <source>
        <dbReference type="ARBA" id="ARBA00022630"/>
    </source>
</evidence>
<dbReference type="NCBIfam" id="NF004160">
    <property type="entry name" value="PRK05627.1-3"/>
    <property type="match status" value="1"/>
</dbReference>
<comment type="catalytic activity">
    <reaction evidence="13 15">
        <text>riboflavin + ATP = FMN + ADP + H(+)</text>
        <dbReference type="Rhea" id="RHEA:14357"/>
        <dbReference type="ChEBI" id="CHEBI:15378"/>
        <dbReference type="ChEBI" id="CHEBI:30616"/>
        <dbReference type="ChEBI" id="CHEBI:57986"/>
        <dbReference type="ChEBI" id="CHEBI:58210"/>
        <dbReference type="ChEBI" id="CHEBI:456216"/>
        <dbReference type="EC" id="2.7.1.26"/>
    </reaction>
</comment>
<evidence type="ECO:0000256" key="6">
    <source>
        <dbReference type="ARBA" id="ARBA00022679"/>
    </source>
</evidence>
<evidence type="ECO:0000256" key="5">
    <source>
        <dbReference type="ARBA" id="ARBA00022643"/>
    </source>
</evidence>
<dbReference type="SMART" id="SM00904">
    <property type="entry name" value="Flavokinase"/>
    <property type="match status" value="1"/>
</dbReference>
<dbReference type="SUPFAM" id="SSF82114">
    <property type="entry name" value="Riboflavin kinase-like"/>
    <property type="match status" value="1"/>
</dbReference>
<dbReference type="InterPro" id="IPR023468">
    <property type="entry name" value="Riboflavin_kinase"/>
</dbReference>
<evidence type="ECO:0000256" key="3">
    <source>
        <dbReference type="ARBA" id="ARBA00005201"/>
    </source>
</evidence>
<reference evidence="17 18" key="1">
    <citation type="submission" date="2022-12" db="EMBL/GenBank/DDBJ databases">
        <title>Polyphasic characterization of Geotalea uranireducens NIT-SL11 newly isolated from a complex of sewage sludge and microbially reduced graphene oxide.</title>
        <authorList>
            <person name="Xie L."/>
            <person name="Yoshida N."/>
            <person name="Meng L."/>
        </authorList>
    </citation>
    <scope>NUCLEOTIDE SEQUENCE [LARGE SCALE GENOMIC DNA]</scope>
    <source>
        <strain evidence="17 18">NIT-SL11</strain>
    </source>
</reference>
<dbReference type="Proteomes" id="UP001317705">
    <property type="component" value="Chromosome"/>
</dbReference>
<dbReference type="InterPro" id="IPR014729">
    <property type="entry name" value="Rossmann-like_a/b/a_fold"/>
</dbReference>
<sequence length="322" mass="36324">MIVFRNIDEIHERLPHPVVTIGNFDGVHLGHREIFRRVTQAAATLGGVSMVVTFIPHPLKVLGLKRELRLINTYPEKELLIETSGIDYLLTIPFTREFAALSAEYFVREILVGKIGIKRLVIGYDYAFGKNREGSIELLNRLGKELGFTVEVLEQVGHDNIVYSSTAVRKMIAEGQVREVVKLIGRHFSLGGTVEHGKHRGKELGFPTANIVTEKELVPKPGVYAVKVKIDGAEYDGACNIGNNPTFGNERVTIEVFIFNFTEDLYGRELRLYFVDRIRDERKYPDVSTLKAAIAADIERCRALLANVSIIEYHEYLDGDRP</sequence>
<dbReference type="NCBIfam" id="NF004162">
    <property type="entry name" value="PRK05627.1-5"/>
    <property type="match status" value="1"/>
</dbReference>
<evidence type="ECO:0000256" key="13">
    <source>
        <dbReference type="ARBA" id="ARBA00047880"/>
    </source>
</evidence>
<dbReference type="PANTHER" id="PTHR22749:SF6">
    <property type="entry name" value="RIBOFLAVIN KINASE"/>
    <property type="match status" value="1"/>
</dbReference>
<evidence type="ECO:0000256" key="9">
    <source>
        <dbReference type="ARBA" id="ARBA00022777"/>
    </source>
</evidence>
<dbReference type="Gene3D" id="2.40.30.30">
    <property type="entry name" value="Riboflavin kinase-like"/>
    <property type="match status" value="1"/>
</dbReference>
<keyword evidence="10 15" id="KW-0274">FAD</keyword>
<keyword evidence="11 15" id="KW-0067">ATP-binding</keyword>
<dbReference type="InterPro" id="IPR023465">
    <property type="entry name" value="Riboflavin_kinase_dom_sf"/>
</dbReference>
<keyword evidence="12" id="KW-0511">Multifunctional enzyme</keyword>
<evidence type="ECO:0000256" key="11">
    <source>
        <dbReference type="ARBA" id="ARBA00022840"/>
    </source>
</evidence>
<evidence type="ECO:0000256" key="7">
    <source>
        <dbReference type="ARBA" id="ARBA00022695"/>
    </source>
</evidence>
<comment type="function">
    <text evidence="1">Catalyzes the phosphorylation of riboflavin to FMN followed by the adenylation of FMN to FAD.</text>
</comment>
<dbReference type="NCBIfam" id="TIGR00083">
    <property type="entry name" value="ribF"/>
    <property type="match status" value="1"/>
</dbReference>
<comment type="catalytic activity">
    <reaction evidence="14 15">
        <text>FMN + ATP + H(+) = FAD + diphosphate</text>
        <dbReference type="Rhea" id="RHEA:17237"/>
        <dbReference type="ChEBI" id="CHEBI:15378"/>
        <dbReference type="ChEBI" id="CHEBI:30616"/>
        <dbReference type="ChEBI" id="CHEBI:33019"/>
        <dbReference type="ChEBI" id="CHEBI:57692"/>
        <dbReference type="ChEBI" id="CHEBI:58210"/>
        <dbReference type="EC" id="2.7.7.2"/>
    </reaction>
</comment>
<dbReference type="Pfam" id="PF06574">
    <property type="entry name" value="FAD_syn"/>
    <property type="match status" value="1"/>
</dbReference>
<dbReference type="RefSeq" id="WP_281999242.1">
    <property type="nucleotide sequence ID" value="NZ_AP027151.1"/>
</dbReference>
<dbReference type="InterPro" id="IPR015865">
    <property type="entry name" value="Riboflavin_kinase_bac/euk"/>
</dbReference>
<proteinExistence type="inferred from homology"/>
<keyword evidence="6 15" id="KW-0808">Transferase</keyword>
<evidence type="ECO:0000256" key="15">
    <source>
        <dbReference type="PIRNR" id="PIRNR004491"/>
    </source>
</evidence>
<dbReference type="PANTHER" id="PTHR22749">
    <property type="entry name" value="RIBOFLAVIN KINASE/FMN ADENYLYLTRANSFERASE"/>
    <property type="match status" value="1"/>
</dbReference>
<comment type="pathway">
    <text evidence="3 15">Cofactor biosynthesis; FMN biosynthesis; FMN from riboflavin (ATP route): step 1/1.</text>
</comment>
<dbReference type="PIRSF" id="PIRSF004491">
    <property type="entry name" value="FAD_Synth"/>
    <property type="match status" value="1"/>
</dbReference>
<keyword evidence="9 15" id="KW-0418">Kinase</keyword>
<dbReference type="Gene3D" id="3.40.50.620">
    <property type="entry name" value="HUPs"/>
    <property type="match status" value="1"/>
</dbReference>
<evidence type="ECO:0000256" key="14">
    <source>
        <dbReference type="ARBA" id="ARBA00049494"/>
    </source>
</evidence>
<comment type="similarity">
    <text evidence="15">Belongs to the ribF family.</text>
</comment>
<keyword evidence="5 15" id="KW-0288">FMN</keyword>
<dbReference type="CDD" id="cd02064">
    <property type="entry name" value="FAD_synthetase_N"/>
    <property type="match status" value="1"/>
</dbReference>
<evidence type="ECO:0000256" key="8">
    <source>
        <dbReference type="ARBA" id="ARBA00022741"/>
    </source>
</evidence>
<dbReference type="EC" id="2.7.1.26" evidence="15"/>
<dbReference type="EC" id="2.7.7.2" evidence="15"/>
<evidence type="ECO:0000256" key="12">
    <source>
        <dbReference type="ARBA" id="ARBA00023268"/>
    </source>
</evidence>
<accession>A0ABM8EM65</accession>
<feature type="domain" description="Riboflavin kinase" evidence="16">
    <location>
        <begin position="183"/>
        <end position="306"/>
    </location>
</feature>